<dbReference type="Proteomes" id="UP000728032">
    <property type="component" value="Unassembled WGS sequence"/>
</dbReference>
<feature type="non-terminal residue" evidence="2">
    <location>
        <position position="130"/>
    </location>
</feature>
<dbReference type="EMBL" id="CAJPVJ010003575">
    <property type="protein sequence ID" value="CAG2167733.1"/>
    <property type="molecule type" value="Genomic_DNA"/>
</dbReference>
<keyword evidence="1" id="KW-0812">Transmembrane</keyword>
<sequence>MFATHILTIGTGLSLLLFHFYDDFNLFVFLMVYLSIGSVLSLMASKHKTIVWMVSIGFICLNESMFKSNESSVHRVTQIWSVLLSLGILTKLEYDLREELSQIFNACIHVRRCLYRNADSMNENQSLKCN</sequence>
<keyword evidence="1" id="KW-0472">Membrane</keyword>
<keyword evidence="1" id="KW-1133">Transmembrane helix</keyword>
<dbReference type="EMBL" id="OC918400">
    <property type="protein sequence ID" value="CAD7649330.1"/>
    <property type="molecule type" value="Genomic_DNA"/>
</dbReference>
<evidence type="ECO:0000256" key="1">
    <source>
        <dbReference type="SAM" id="Phobius"/>
    </source>
</evidence>
<keyword evidence="3" id="KW-1185">Reference proteome</keyword>
<organism evidence="2">
    <name type="scientific">Oppiella nova</name>
    <dbReference type="NCBI Taxonomy" id="334625"/>
    <lineage>
        <taxon>Eukaryota</taxon>
        <taxon>Metazoa</taxon>
        <taxon>Ecdysozoa</taxon>
        <taxon>Arthropoda</taxon>
        <taxon>Chelicerata</taxon>
        <taxon>Arachnida</taxon>
        <taxon>Acari</taxon>
        <taxon>Acariformes</taxon>
        <taxon>Sarcoptiformes</taxon>
        <taxon>Oribatida</taxon>
        <taxon>Brachypylina</taxon>
        <taxon>Oppioidea</taxon>
        <taxon>Oppiidae</taxon>
        <taxon>Oppiella</taxon>
    </lineage>
</organism>
<reference evidence="2" key="1">
    <citation type="submission" date="2020-11" db="EMBL/GenBank/DDBJ databases">
        <authorList>
            <person name="Tran Van P."/>
        </authorList>
    </citation>
    <scope>NUCLEOTIDE SEQUENCE</scope>
</reference>
<feature type="transmembrane region" description="Helical" evidence="1">
    <location>
        <begin position="24"/>
        <end position="43"/>
    </location>
</feature>
<evidence type="ECO:0000313" key="2">
    <source>
        <dbReference type="EMBL" id="CAD7649330.1"/>
    </source>
</evidence>
<dbReference type="AlphaFoldDB" id="A0A7R9LZ62"/>
<proteinExistence type="predicted"/>
<evidence type="ECO:0000313" key="3">
    <source>
        <dbReference type="Proteomes" id="UP000728032"/>
    </source>
</evidence>
<name>A0A7R9LZ62_9ACAR</name>
<gene>
    <name evidence="2" type="ORF">ONB1V03_LOCUS7230</name>
</gene>
<accession>A0A7R9LZ62</accession>
<protein>
    <submittedName>
        <fullName evidence="2">Uncharacterized protein</fullName>
    </submittedName>
</protein>